<dbReference type="Pfam" id="PF00668">
    <property type="entry name" value="Condensation"/>
    <property type="match status" value="5"/>
</dbReference>
<dbReference type="STRING" id="686340.Metal_2304"/>
<dbReference type="Pfam" id="PF00501">
    <property type="entry name" value="AMP-binding"/>
    <property type="match status" value="3"/>
</dbReference>
<evidence type="ECO:0000313" key="7">
    <source>
        <dbReference type="Proteomes" id="UP000005090"/>
    </source>
</evidence>
<dbReference type="CDD" id="cd19534">
    <property type="entry name" value="E_NRPS"/>
    <property type="match status" value="2"/>
</dbReference>
<evidence type="ECO:0000256" key="4">
    <source>
        <dbReference type="SAM" id="MobiDB-lite"/>
    </source>
</evidence>
<dbReference type="InterPro" id="IPR020845">
    <property type="entry name" value="AMP-binding_CS"/>
</dbReference>
<keyword evidence="7" id="KW-1185">Reference proteome</keyword>
<dbReference type="InterPro" id="IPR020806">
    <property type="entry name" value="PKS_PP-bd"/>
</dbReference>
<dbReference type="FunFam" id="3.40.50.980:FF:000001">
    <property type="entry name" value="Non-ribosomal peptide synthetase"/>
    <property type="match status" value="1"/>
</dbReference>
<dbReference type="Gene3D" id="3.30.559.10">
    <property type="entry name" value="Chloramphenicol acetyltransferase-like domain"/>
    <property type="match status" value="5"/>
</dbReference>
<dbReference type="SUPFAM" id="SSF52777">
    <property type="entry name" value="CoA-dependent acyltransferases"/>
    <property type="match status" value="10"/>
</dbReference>
<dbReference type="eggNOG" id="COG1020">
    <property type="taxonomic scope" value="Bacteria"/>
</dbReference>
<comment type="cofactor">
    <cofactor evidence="1">
        <name>pantetheine 4'-phosphate</name>
        <dbReference type="ChEBI" id="CHEBI:47942"/>
    </cofactor>
</comment>
<protein>
    <submittedName>
        <fullName evidence="6">Non-ribosomal peptide synthase/amino acid adenylation enzyme</fullName>
    </submittedName>
</protein>
<dbReference type="InterPro" id="IPR009081">
    <property type="entry name" value="PP-bd_ACP"/>
</dbReference>
<dbReference type="CDD" id="cd19543">
    <property type="entry name" value="DCL_NRPS"/>
    <property type="match status" value="2"/>
</dbReference>
<dbReference type="PROSITE" id="PS50075">
    <property type="entry name" value="CARRIER"/>
    <property type="match status" value="3"/>
</dbReference>
<dbReference type="FunFam" id="2.30.38.10:FF:000001">
    <property type="entry name" value="Non-ribosomal peptide synthetase PvdI"/>
    <property type="match status" value="2"/>
</dbReference>
<dbReference type="InterPro" id="IPR000873">
    <property type="entry name" value="AMP-dep_synth/lig_dom"/>
</dbReference>
<dbReference type="SUPFAM" id="SSF56801">
    <property type="entry name" value="Acetyl-CoA synthetase-like"/>
    <property type="match status" value="3"/>
</dbReference>
<dbReference type="GO" id="GO:0031177">
    <property type="term" value="F:phosphopantetheine binding"/>
    <property type="evidence" value="ECO:0007669"/>
    <property type="project" value="InterPro"/>
</dbReference>
<dbReference type="InterPro" id="IPR045851">
    <property type="entry name" value="AMP-bd_C_sf"/>
</dbReference>
<dbReference type="PANTHER" id="PTHR45398">
    <property type="match status" value="1"/>
</dbReference>
<evidence type="ECO:0000256" key="1">
    <source>
        <dbReference type="ARBA" id="ARBA00001957"/>
    </source>
</evidence>
<reference evidence="6 7" key="1">
    <citation type="journal article" date="2013" name="Genome Announc.">
        <title>Genome Sequence of the Obligate Gammaproteobacterial Methanotroph Methylomicrobium album Strain BG8.</title>
        <authorList>
            <person name="Kits K.D."/>
            <person name="Kalyuzhnaya M.G."/>
            <person name="Klotz M.G."/>
            <person name="Jetten M.S."/>
            <person name="Op den Camp H.J."/>
            <person name="Vuilleumier S."/>
            <person name="Bringel F."/>
            <person name="Dispirito A.A."/>
            <person name="Murrell J.C."/>
            <person name="Bruce D."/>
            <person name="Cheng J.F."/>
            <person name="Copeland A."/>
            <person name="Goodwin L."/>
            <person name="Hauser L."/>
            <person name="Lajus A."/>
            <person name="Land M.L."/>
            <person name="Lapidus A."/>
            <person name="Lucas S."/>
            <person name="Medigue C."/>
            <person name="Pitluck S."/>
            <person name="Woyke T."/>
            <person name="Zeytun A."/>
            <person name="Stein L.Y."/>
        </authorList>
    </citation>
    <scope>NUCLEOTIDE SEQUENCE [LARGE SCALE GENOMIC DNA]</scope>
    <source>
        <strain evidence="6 7">BG8</strain>
    </source>
</reference>
<dbReference type="Gene3D" id="2.30.38.10">
    <property type="entry name" value="Luciferase, Domain 3"/>
    <property type="match status" value="3"/>
</dbReference>
<keyword evidence="3" id="KW-0597">Phosphoprotein</keyword>
<dbReference type="InterPro" id="IPR036736">
    <property type="entry name" value="ACP-like_sf"/>
</dbReference>
<dbReference type="NCBIfam" id="TIGR01720">
    <property type="entry name" value="NRPS-para261"/>
    <property type="match status" value="2"/>
</dbReference>
<dbReference type="InterPro" id="IPR029058">
    <property type="entry name" value="AB_hydrolase_fold"/>
</dbReference>
<dbReference type="NCBIfam" id="NF003417">
    <property type="entry name" value="PRK04813.1"/>
    <property type="match status" value="3"/>
</dbReference>
<dbReference type="PROSITE" id="PS00455">
    <property type="entry name" value="AMP_BINDING"/>
    <property type="match status" value="3"/>
</dbReference>
<feature type="region of interest" description="Disordered" evidence="4">
    <location>
        <begin position="2544"/>
        <end position="2563"/>
    </location>
</feature>
<dbReference type="InterPro" id="IPR010071">
    <property type="entry name" value="AA_adenyl_dom"/>
</dbReference>
<dbReference type="SMART" id="SM00823">
    <property type="entry name" value="PKS_PP"/>
    <property type="match status" value="3"/>
</dbReference>
<dbReference type="FunFam" id="3.30.300.30:FF:000015">
    <property type="entry name" value="Nonribosomal peptide synthase SidD"/>
    <property type="match status" value="3"/>
</dbReference>
<dbReference type="Gene3D" id="3.30.559.30">
    <property type="entry name" value="Nonribosomal peptide synthetase, condensation domain"/>
    <property type="match status" value="5"/>
</dbReference>
<dbReference type="GO" id="GO:0044550">
    <property type="term" value="P:secondary metabolite biosynthetic process"/>
    <property type="evidence" value="ECO:0007669"/>
    <property type="project" value="UniProtKB-ARBA"/>
</dbReference>
<dbReference type="Gene3D" id="3.30.300.30">
    <property type="match status" value="3"/>
</dbReference>
<sequence>MQNPLANFHTLSPEQRKALILLLKKRGIDVGRLPIASVGRDVALPLSYGQQRLWFLAQLEPDSSAYHIADAVYLNGEIDAGALQRSIDKLRVRHESLRTTFRSDGGKPVQIVHDGMAVEVQWLDLSVQSGDIDALAKSRVEKLEREPFDLVNGPLMRVAVLKLAGDRHVLVWVLHHIVADEWSLNILLNEFAELYQGYCQGREAELPGLPIGYADFAVWQRHWLEAGEMDRQMAYWRERLGEETPPLELPLDRPRPAQISDAGAKFEMGLPEGTAKALHEICGRQGATLFMGLLAVFDLLLYRYSGQRRLRVGVPVANRNRAETEQLVGFFVNTQVLQTELDGSLNFYQVLERVKESALGAQAHADLPFDQLVEALGPQRSLERNPLFQVMYNHQYQQADTAKALGALQIKPFSRDAHTTQFELILDTFESVTGGIGAIWTYATDLFDPATIERMAGRFCRLAEAAAKRPETVLRDLPLLDPAELDFLTANRSFSREFTDLPALIRHQSQTRPAAVALIAGAERVSYAGLQSQAHRLAHYLRDRGLRPGAVVALSLPRSAQAIVACLAAWQCGAAFLALDPAYPAERLQYMLDDAGAEWLIDSHAGEALAERRGGTASVSAQATPTGGHAHPTADAINRLDLSQLDLSGYPDTPPAVDLHPETPAYLIYTSGSTGRPKGVAVGHGALAMHCGAMAALYDLQAGETCLHFASFSFDAAIEQWAVPLLRGATLVIGDPSGWSVDRTLQALRDYAITRIDVPPAYLAELARQLDRPEHAPRLTGCTVGGEGLPQGSLALIQSRLGPERLFNAYGPTEAVITPLAWLADMTCDSRYAPIGHCVGDRTAYVLDADLNPLPMGAAGELYIGGLGLAQGYWRRPGQSAERFLPDPFAPNGQRMYRTGDRVRQRADGVIEYLGRVDQQIKLRGFRIEPGEIENVLLEQPGVHEAAVRIGESGRLLGYVAVEDVVGLRFANPTYSDLTDTNLIDTSGNRHAESLRTALSRRLPDYLVPAQIIVLPHLPKLPSGKLDRKALPEPERAVRTALAPRNDTERRLARIWQEVLGLDAVGIEDNFFELGGDSIVSLQVVSRVRQAGWHLSPKDIFRHQTVVALAQVIAAQPQAADAVSETGDMAEGEAPFTPIQAEFFATDIPQRGHWNQSVLLATGQALHIPALAEALRRLTEHHDAFRLRFDELDGWRQHYTSEPKDQEFLWQRDAAGAEQISEIAEQAQRSLDLRHGPLLRAAYIRVDDGSYRLLLVIHHLIVDGVSWRIVLEDLQTLYRQLSEGKTAVLPARTASYRAWAEALRRRAAQIGGQLDYWRAQLAATDLPADFCGARGIAADADTLTVALNETATRQLLSECPAAYRTRIDELLLAALARVLCRWSGQGAVSIDMEGHGRENFAGAPDVSRSVGWFTSLYPVLLTPADDWAGTIKVVKEQLRGVPERGLGFGLLKYLAGAEIRAQLGSLPRPALCFNYLGQFDASFAADGLFRPAGEARGDERDAAAPLDYALEVNGQIYDGRLAMNWTYNRRRYRTETVAALAEEFNRELAALVEHCRQGPQGVTPSDFPLAGLTQAQLDALPLPVAEIADIYPLTPMQQGMLFHSLYENDAASYVSRFDVCLEGLDAGRFAEAWRTAMQRHAVLRTAFYAPADWPQAMQIVRKRSALPLIELDWRGRSDADAALPGLLRDLQAEGLPTDRAPLFKLVLVRLQDDVYHFIWLSHHLLLDGWSSARLLGEVLSSYRGDTLPPSAAEFSDYIAWLAERDPTAAERYWRERLPVLEEPTRLVDALPRGSQGQGYVLHVLHIDGDDFAALRQSAQRGKLTINTLVQAAWCLLLQRYCGGEAVAFGVTVSGRPADLPGAEAMVGLFINTLPMIQAPHAADAVGDWLQALQQANLELREVETTPLAEVQRWWGRPGEALFDSLLVFENYPLSEALRWRPEDGLRIYGESHRETTHFPLTLAVQSGDSALQVAFDYDCRSFDEETVADLAAHFRVLLTGLVSNPQARIGDLSVLTGRETALFQSWNQWVQPYDASTPVHALIRRQAEAQPEAIALIGSETRLTYAELEMQANRLAHRLIGLGVERESRVALLLPRGVETIVAMLAVLKAGGAYLPLDPEQPEQRLAELIAEAGVSVILAERCDAFSDASNEGLHYRSAHPTWLHLASLDLSAEPATPPAVAIHPEQLAYLILTSGSTGQPKGVAVPHGALSRHIQAIGDLYRYTPADRALPMAAFTFDAAMEQWLAPLCHGAGVVLGDSRWTGDDTLATVRAHRVTVVYPPTSALLHLAEAVQARGRPLALRIVCVGGEAVSAAALATLRAALQPEQIVNGYGPTETVITPLAWLADDRALTGYAPIGAAVGERTLHILDADLNPVPWGAAGELYIGGPCLARGYFGRPDLSAERFLPDPFAGDGGRLYRTGDRVRRGRDGIVAYLGRTDQQIKLRGYRIEPGEIEAALRDLPGVEDAHVLLREEQGRRYLAAYLAGGTAAPDDAPPPRAAAPAPTDAQLKTALAARLPDYLIPAHYVWLTQLPRTAHGKIDRRALPAPAGPPSTAPQTPTTPAEAVLASLWQDLLGRAPIGIHDNFFELGGDSILSIQLVSRARAQGLRFTPKDLFQQQTIAGLAQVAQSLEEDAQAPAAQAPALGRAPLLPIQHAFFEQTPVPPAHWNQSLLLKARLPLDRAALAQALQNLVEHHDSLRLRYIQNQGAWRQRYAEIQQTEPLLEQHSAQDAAAVTAIAQQAQRGLNLEHGPLFQAVLIDVADGSQRLLLVAHHLIVDAVSWRILLEDLHRLYTQIRHGQIPQLPARTASYQAWGQALQTYAHSQRLHSQQAYWQAQVSAARAPWPCDEPHGRAESRDRASRTLTLSAERTRQLLHEAHRAYRTRLPDLLLAALAQTLGEWTQQAHLTIALEGHGREAERIPTDAQHPPLDLSRTVGWFTSLYPVLLSPQAQPAATLKTIKEQLRQVPDQGLGYGVLRYLTPHPPFEGGTPQVLFNYLGQLDSSFHDDALLQPAEEAGGDERDPRSPLAYELEINGEIYRGRLRLDWSYSRERYRARTIDTLLDRYRQHLEQLLDHCLTAEPGLTPSDVPLAGLSQAQLDALPVEHRRIDDLYPLSPMQQGILFHALREPEANLYVTQLVLDLTGADTDRFIRAWREMSRRHEIFRSGFFWHGDAPVQAVWREAEIPVTCLDWRTTAFNEDELTALAQADYARGFDLARPPLQRLILVNLPGDRLHLIWTSHHLLLDGWSSSLFFAEVMAAYEGHAPARAKTGRYRDYIAWLATRDKQAGEAFWRAALREASEPCLLANCLAAPGQTGNGYVECALSDAETAALQGFAQRQHLTLNTLVQGAWAMLLAHYTGLRTAVFGTTVAGRPGDLSGAENLLGLFINTLPVAARIEPGKPLVDWLRDLQILNLQMREHEYPPLYDIQRWAGTGGGELFDTLLVFENYPVDAALRQSNGGVRIGGLSQRDVTNYPLTLDVTVGQRLEIGFDYARAYFAGDDMRRMAESLRHLLLEIARQPQACVGALGFGETTPANVSRIPTYRTDDLLPALIRHQSQTRPDAVALIAGAERVSYAGLQSQAHRLAHYLRDRGLRPGAVVALSLPRSAQAIVACLAAWQCGAAFLALDPAYPAERLQYMLDDAGAEWLIDSHAGEALAERRGGTASVSAQATPTGGHAHPTADAINRLDLSQLDLSGYPDTPPAVDLHPETPAYLIYTSGSTGRPKGVAVGHGALAMHCGAMAALYDLQAGETCLHFASFSFDAAIEQWAVPLLRGATLVIGDPSGWSVDRTLQALRDYAITRIDVPPAYLAELARQLDRPEHAPRLTGCTVGGEGLPQGSLALIQSRLGPERLFNAYGPTEAVITPLAWLADMTCDSRYAPIGHCVGDRTAYVLDADLNPLPMGAAGELYIGGLGLAQGYWRRPGQSAERFLPDPFAPNGQRMYRTGDRVRQRADGVIEYLGRVDQQIKLRGFRIEPGEIENVLLEQPGVHEAAVRIGESGRLLGYVAVEDVVGLRFANPTYSDLTDTNLIDTSGNRHAESLRTALSRRLPDYLVPAQIIVLPHLPKLPSGKLDRKALPEPERVVRTALAPRNDTERRLARIWQEVLGLDAVGIEDNFFELGGHSLLALRLLSTINRELGWDLPLSRLLQQPTIAALAAQRITTALSPLVALNDTAGALPPLFCLHPAGGTVFGYYPLARALAGQRPVIGLLCRRFLDANWRDVSLESMARDYADAIAQSQPDGPIHLLGWSLGGALALSIASVLERAGREIAFLGLADCFVPGFEQDEAEDDGGDSLRELLRDLSPDLADADPEALPEQIGAAHPAADWVKLLDLQNGLAIMRHLTELSDSYRIEPIGAGMYCWWSRAAGDAGELAQDILEQACGNRLLGSERVDSDHAGIVRDPDFIGDVIAILQRKADERR</sequence>
<evidence type="ECO:0000313" key="6">
    <source>
        <dbReference type="EMBL" id="EIC30042.1"/>
    </source>
</evidence>
<organism evidence="6 7">
    <name type="scientific">Methylomicrobium album BG8</name>
    <dbReference type="NCBI Taxonomy" id="686340"/>
    <lineage>
        <taxon>Bacteria</taxon>
        <taxon>Pseudomonadati</taxon>
        <taxon>Pseudomonadota</taxon>
        <taxon>Gammaproteobacteria</taxon>
        <taxon>Methylococcales</taxon>
        <taxon>Methylococcaceae</taxon>
        <taxon>Methylomicrobium</taxon>
    </lineage>
</organism>
<feature type="domain" description="Carrier" evidence="5">
    <location>
        <begin position="4096"/>
        <end position="4171"/>
    </location>
</feature>
<dbReference type="Gene3D" id="1.10.1200.10">
    <property type="entry name" value="ACP-like"/>
    <property type="match status" value="3"/>
</dbReference>
<dbReference type="HOGENOM" id="CLU_000022_11_0_6"/>
<name>H8GGS9_METAL</name>
<gene>
    <name evidence="6" type="ORF">Metal_2304</name>
</gene>
<dbReference type="InterPro" id="IPR023213">
    <property type="entry name" value="CAT-like_dom_sf"/>
</dbReference>
<dbReference type="SUPFAM" id="SSF53474">
    <property type="entry name" value="alpha/beta-Hydrolases"/>
    <property type="match status" value="1"/>
</dbReference>
<dbReference type="PROSITE" id="PS00012">
    <property type="entry name" value="PHOSPHOPANTETHEINE"/>
    <property type="match status" value="3"/>
</dbReference>
<dbReference type="FunFam" id="3.30.559.10:FF:000012">
    <property type="entry name" value="Non-ribosomal peptide synthetase"/>
    <property type="match status" value="1"/>
</dbReference>
<dbReference type="InterPro" id="IPR010060">
    <property type="entry name" value="NRPS_synth"/>
</dbReference>
<evidence type="ECO:0000256" key="3">
    <source>
        <dbReference type="ARBA" id="ARBA00022553"/>
    </source>
</evidence>
<proteinExistence type="predicted"/>
<dbReference type="NCBIfam" id="TIGR01733">
    <property type="entry name" value="AA-adenyl-dom"/>
    <property type="match status" value="3"/>
</dbReference>
<dbReference type="Gene3D" id="3.40.50.980">
    <property type="match status" value="6"/>
</dbReference>
<dbReference type="Gene3D" id="3.40.50.1820">
    <property type="entry name" value="alpha/beta hydrolase"/>
    <property type="match status" value="1"/>
</dbReference>
<dbReference type="RefSeq" id="WP_005372392.1">
    <property type="nucleotide sequence ID" value="NZ_CM001475.1"/>
</dbReference>
<keyword evidence="2" id="KW-0596">Phosphopantetheine</keyword>
<dbReference type="Proteomes" id="UP000005090">
    <property type="component" value="Chromosome"/>
</dbReference>
<dbReference type="InterPro" id="IPR006162">
    <property type="entry name" value="Ppantetheine_attach_site"/>
</dbReference>
<dbReference type="CDD" id="cd19531">
    <property type="entry name" value="LCL_NRPS-like"/>
    <property type="match status" value="1"/>
</dbReference>
<evidence type="ECO:0000259" key="5">
    <source>
        <dbReference type="PROSITE" id="PS50075"/>
    </source>
</evidence>
<dbReference type="Pfam" id="PF00550">
    <property type="entry name" value="PP-binding"/>
    <property type="match status" value="3"/>
</dbReference>
<dbReference type="EMBL" id="CM001475">
    <property type="protein sequence ID" value="EIC30042.1"/>
    <property type="molecule type" value="Genomic_DNA"/>
</dbReference>
<dbReference type="PANTHER" id="PTHR45398:SF1">
    <property type="entry name" value="ENZYME, PUTATIVE (JCVI)-RELATED"/>
    <property type="match status" value="1"/>
</dbReference>
<accession>H8GGS9</accession>
<dbReference type="SUPFAM" id="SSF47336">
    <property type="entry name" value="ACP-like"/>
    <property type="match status" value="3"/>
</dbReference>
<dbReference type="Pfam" id="PF00975">
    <property type="entry name" value="Thioesterase"/>
    <property type="match status" value="1"/>
</dbReference>
<feature type="domain" description="Carrier" evidence="5">
    <location>
        <begin position="1043"/>
        <end position="1117"/>
    </location>
</feature>
<feature type="domain" description="Carrier" evidence="5">
    <location>
        <begin position="2560"/>
        <end position="2634"/>
    </location>
</feature>
<dbReference type="InterPro" id="IPR001031">
    <property type="entry name" value="Thioesterase"/>
</dbReference>
<evidence type="ECO:0000256" key="2">
    <source>
        <dbReference type="ARBA" id="ARBA00022450"/>
    </source>
</evidence>
<dbReference type="InterPro" id="IPR001242">
    <property type="entry name" value="Condensation_dom"/>
</dbReference>
<dbReference type="FunFam" id="1.10.1200.10:FF:000005">
    <property type="entry name" value="Nonribosomal peptide synthetase 1"/>
    <property type="match status" value="3"/>
</dbReference>
<dbReference type="GO" id="GO:0003824">
    <property type="term" value="F:catalytic activity"/>
    <property type="evidence" value="ECO:0007669"/>
    <property type="project" value="InterPro"/>
</dbReference>